<name>A0A0M2R573_9PROT</name>
<dbReference type="PANTHER" id="PTHR43300">
    <property type="entry name" value="ACETYLTRANSFERASE"/>
    <property type="match status" value="1"/>
</dbReference>
<dbReference type="RefSeq" id="WP_046506463.1">
    <property type="nucleotide sequence ID" value="NZ_LANI01000006.1"/>
</dbReference>
<dbReference type="InterPro" id="IPR050179">
    <property type="entry name" value="Trans_hexapeptide_repeat"/>
</dbReference>
<evidence type="ECO:0000256" key="1">
    <source>
        <dbReference type="ARBA" id="ARBA00007274"/>
    </source>
</evidence>
<dbReference type="OrthoDB" id="9815592at2"/>
<dbReference type="AlphaFoldDB" id="A0A0M2R573"/>
<dbReference type="SUPFAM" id="SSF51161">
    <property type="entry name" value="Trimeric LpxA-like enzymes"/>
    <property type="match status" value="1"/>
</dbReference>
<reference evidence="2 3" key="1">
    <citation type="submission" date="2015-03" db="EMBL/GenBank/DDBJ databases">
        <title>Genome sequence of Kiloniella sp. P1-1, isolated from the gut microflora of Pacific white shrimp, Penaeus vannamei.</title>
        <authorList>
            <person name="Shao Z."/>
            <person name="Wang L."/>
            <person name="Li X."/>
        </authorList>
    </citation>
    <scope>NUCLEOTIDE SEQUENCE [LARGE SCALE GENOMIC DNA]</scope>
    <source>
        <strain evidence="2 3">P1-1</strain>
    </source>
</reference>
<dbReference type="STRING" id="1549748.WH95_10150"/>
<dbReference type="CDD" id="cd04647">
    <property type="entry name" value="LbH_MAT_like"/>
    <property type="match status" value="1"/>
</dbReference>
<protein>
    <recommendedName>
        <fullName evidence="4">Acetyltransferase</fullName>
    </recommendedName>
</protein>
<proteinExistence type="inferred from homology"/>
<sequence length="199" mass="21119">MTPEELKKISSLLYQRCEEELGDMFDRSLPFADSILRNRWGRAKRLGFGEGASIYDSAMVFGDVKVGEKTWIGPGTILDGTGGGLNIGSYCSIAAGVHLYTHDTVLWAVSLGKAPRRKAEISIGDGCHLGAQSIVLPGVTIGSQCVVAANSVVNKAIPPRTVVGGSPARVIGIIEGENEDIHIKIKTGVSLPEWEGDEG</sequence>
<evidence type="ECO:0000313" key="3">
    <source>
        <dbReference type="Proteomes" id="UP000034491"/>
    </source>
</evidence>
<keyword evidence="3" id="KW-1185">Reference proteome</keyword>
<gene>
    <name evidence="2" type="ORF">WH95_10150</name>
</gene>
<dbReference type="PANTHER" id="PTHR43300:SF11">
    <property type="entry name" value="ACETYLTRANSFERASE RV3034C-RELATED"/>
    <property type="match status" value="1"/>
</dbReference>
<dbReference type="Proteomes" id="UP000034491">
    <property type="component" value="Unassembled WGS sequence"/>
</dbReference>
<accession>A0A0M2R573</accession>
<dbReference type="InterPro" id="IPR001451">
    <property type="entry name" value="Hexapep"/>
</dbReference>
<comment type="caution">
    <text evidence="2">The sequence shown here is derived from an EMBL/GenBank/DDBJ whole genome shotgun (WGS) entry which is preliminary data.</text>
</comment>
<organism evidence="2 3">
    <name type="scientific">Kiloniella litopenaei</name>
    <dbReference type="NCBI Taxonomy" id="1549748"/>
    <lineage>
        <taxon>Bacteria</taxon>
        <taxon>Pseudomonadati</taxon>
        <taxon>Pseudomonadota</taxon>
        <taxon>Alphaproteobacteria</taxon>
        <taxon>Rhodospirillales</taxon>
        <taxon>Kiloniellaceae</taxon>
        <taxon>Kiloniella</taxon>
    </lineage>
</organism>
<dbReference type="Pfam" id="PF14602">
    <property type="entry name" value="Hexapep_2"/>
    <property type="match status" value="1"/>
</dbReference>
<dbReference type="EMBL" id="LANI01000006">
    <property type="protein sequence ID" value="KKJ77017.1"/>
    <property type="molecule type" value="Genomic_DNA"/>
</dbReference>
<dbReference type="Gene3D" id="2.160.10.10">
    <property type="entry name" value="Hexapeptide repeat proteins"/>
    <property type="match status" value="1"/>
</dbReference>
<evidence type="ECO:0008006" key="4">
    <source>
        <dbReference type="Google" id="ProtNLM"/>
    </source>
</evidence>
<evidence type="ECO:0000313" key="2">
    <source>
        <dbReference type="EMBL" id="KKJ77017.1"/>
    </source>
</evidence>
<dbReference type="InterPro" id="IPR011004">
    <property type="entry name" value="Trimer_LpxA-like_sf"/>
</dbReference>
<comment type="similarity">
    <text evidence="1">Belongs to the transferase hexapeptide repeat family.</text>
</comment>